<feature type="signal peptide" evidence="1">
    <location>
        <begin position="1"/>
        <end position="17"/>
    </location>
</feature>
<dbReference type="EMBL" id="JARGEI010000004">
    <property type="protein sequence ID" value="KAJ8732849.1"/>
    <property type="molecule type" value="Genomic_DNA"/>
</dbReference>
<dbReference type="AlphaFoldDB" id="A0AAD7YXT9"/>
<evidence type="ECO:0000313" key="2">
    <source>
        <dbReference type="EMBL" id="KAJ8732849.1"/>
    </source>
</evidence>
<dbReference type="Proteomes" id="UP001231518">
    <property type="component" value="Chromosome 6"/>
</dbReference>
<keyword evidence="1" id="KW-0732">Signal</keyword>
<keyword evidence="3" id="KW-1185">Reference proteome</keyword>
<organism evidence="2 3">
    <name type="scientific">Mythimna separata</name>
    <name type="common">Oriental armyworm</name>
    <name type="synonym">Pseudaletia separata</name>
    <dbReference type="NCBI Taxonomy" id="271217"/>
    <lineage>
        <taxon>Eukaryota</taxon>
        <taxon>Metazoa</taxon>
        <taxon>Ecdysozoa</taxon>
        <taxon>Arthropoda</taxon>
        <taxon>Hexapoda</taxon>
        <taxon>Insecta</taxon>
        <taxon>Pterygota</taxon>
        <taxon>Neoptera</taxon>
        <taxon>Endopterygota</taxon>
        <taxon>Lepidoptera</taxon>
        <taxon>Glossata</taxon>
        <taxon>Ditrysia</taxon>
        <taxon>Noctuoidea</taxon>
        <taxon>Noctuidae</taxon>
        <taxon>Noctuinae</taxon>
        <taxon>Hadenini</taxon>
        <taxon>Mythimna</taxon>
    </lineage>
</organism>
<gene>
    <name evidence="2" type="ORF">PYW07_015448</name>
</gene>
<reference evidence="2" key="1">
    <citation type="submission" date="2023-03" db="EMBL/GenBank/DDBJ databases">
        <title>Chromosome-level genomes of two armyworms, Mythimna separata and Mythimna loreyi, provide insights into the biosynthesis and reception of sex pheromones.</title>
        <authorList>
            <person name="Zhao H."/>
        </authorList>
    </citation>
    <scope>NUCLEOTIDE SEQUENCE</scope>
    <source>
        <strain evidence="2">BeijingLab</strain>
        <tissue evidence="2">Pupa</tissue>
    </source>
</reference>
<name>A0AAD7YXT9_MYTSE</name>
<evidence type="ECO:0000256" key="1">
    <source>
        <dbReference type="SAM" id="SignalP"/>
    </source>
</evidence>
<feature type="chain" id="PRO_5042232869" evidence="1">
    <location>
        <begin position="18"/>
        <end position="227"/>
    </location>
</feature>
<sequence>MFSKIVAFGALLAAANASLYGHGHAVSSQSIVRHDEAYATPLHYAAPLAYYAAPAVHYDGHDTYLVALGAMLASAYTHGHAVSSQSVVHHDHDGGRYTAPYTALYAADHASPNAYDVGYASPYAHDGGYAAPYAHDGGYAAPYAHDGGYAAPYVGAYAAPHDGAYAAHDGAYGPHDGAYAAPHDSAYVAPHGAVYEAPYVAPLPYVAPVAYAEHHDEGHDEHLNVTI</sequence>
<accession>A0AAD7YXT9</accession>
<evidence type="ECO:0000313" key="3">
    <source>
        <dbReference type="Proteomes" id="UP001231518"/>
    </source>
</evidence>
<comment type="caution">
    <text evidence="2">The sequence shown here is derived from an EMBL/GenBank/DDBJ whole genome shotgun (WGS) entry which is preliminary data.</text>
</comment>
<proteinExistence type="predicted"/>
<protein>
    <submittedName>
        <fullName evidence="2">Uncharacterized protein</fullName>
    </submittedName>
</protein>